<reference evidence="1 2" key="1">
    <citation type="submission" date="2019-01" db="EMBL/GenBank/DDBJ databases">
        <title>Coherence of Microcystis species and biogeography revealed through population genomics.</title>
        <authorList>
            <person name="Perez-Carrascal O.M."/>
            <person name="Terrat Y."/>
            <person name="Giani A."/>
            <person name="Fortin N."/>
            <person name="Tromas N."/>
            <person name="Shapiro B.J."/>
        </authorList>
    </citation>
    <scope>NUCLEOTIDE SEQUENCE [LARGE SCALE GENOMIC DNA]</scope>
    <source>
        <strain evidence="1">Mw_MB_S_20031200_S109D</strain>
    </source>
</reference>
<dbReference type="Proteomes" id="UP000318616">
    <property type="component" value="Unassembled WGS sequence"/>
</dbReference>
<protein>
    <submittedName>
        <fullName evidence="1">Uncharacterized protein</fullName>
    </submittedName>
</protein>
<sequence>MFFRKAAIDKLRQRAEWGMRDLPDTIRVPALESYRPHEVVIALEESTLDDLAFAMIGIESQIAEMRRPLVGLRELYEQARKRGGVGSNTVSEVFLQNHSAEVTK</sequence>
<name>A0A552LC73_9CHRO</name>
<gene>
    <name evidence="1" type="ORF">EWV88_21800</name>
</gene>
<dbReference type="AlphaFoldDB" id="A0A552LC73"/>
<evidence type="ECO:0000313" key="1">
    <source>
        <dbReference type="EMBL" id="TRV17814.1"/>
    </source>
</evidence>
<comment type="caution">
    <text evidence="1">The sequence shown here is derived from an EMBL/GenBank/DDBJ whole genome shotgun (WGS) entry which is preliminary data.</text>
</comment>
<evidence type="ECO:0000313" key="2">
    <source>
        <dbReference type="Proteomes" id="UP000318616"/>
    </source>
</evidence>
<accession>A0A552LC73</accession>
<proteinExistence type="predicted"/>
<organism evidence="1 2">
    <name type="scientific">Microcystis wesenbergii Mw_MB_S_20031200_S109D</name>
    <dbReference type="NCBI Taxonomy" id="2486241"/>
    <lineage>
        <taxon>Bacteria</taxon>
        <taxon>Bacillati</taxon>
        <taxon>Cyanobacteriota</taxon>
        <taxon>Cyanophyceae</taxon>
        <taxon>Oscillatoriophycideae</taxon>
        <taxon>Chroococcales</taxon>
        <taxon>Microcystaceae</taxon>
        <taxon>Microcystis</taxon>
    </lineage>
</organism>
<dbReference type="EMBL" id="SFAP01000270">
    <property type="protein sequence ID" value="TRV17814.1"/>
    <property type="molecule type" value="Genomic_DNA"/>
</dbReference>